<feature type="region of interest" description="Disordered" evidence="1">
    <location>
        <begin position="533"/>
        <end position="602"/>
    </location>
</feature>
<dbReference type="InterPro" id="IPR040009">
    <property type="entry name" value="Mtf2/C5D6.12-like"/>
</dbReference>
<feature type="compositionally biased region" description="Basic and acidic residues" evidence="1">
    <location>
        <begin position="161"/>
        <end position="174"/>
    </location>
</feature>
<dbReference type="Pfam" id="PF19189">
    <property type="entry name" value="Mtf2"/>
    <property type="match status" value="1"/>
</dbReference>
<proteinExistence type="predicted"/>
<dbReference type="InterPro" id="IPR043837">
    <property type="entry name" value="Mtf2-like_C"/>
</dbReference>
<dbReference type="OrthoDB" id="2444174at2759"/>
<dbReference type="PANTHER" id="PTHR39468:SF1">
    <property type="entry name" value="MTF2-LIKE C-TERMINAL DOMAIN-CONTAINING PROTEIN"/>
    <property type="match status" value="1"/>
</dbReference>
<evidence type="ECO:0000256" key="1">
    <source>
        <dbReference type="SAM" id="MobiDB-lite"/>
    </source>
</evidence>
<feature type="region of interest" description="Disordered" evidence="1">
    <location>
        <begin position="155"/>
        <end position="174"/>
    </location>
</feature>
<evidence type="ECO:0000259" key="2">
    <source>
        <dbReference type="Pfam" id="PF19189"/>
    </source>
</evidence>
<organism evidence="3 4">
    <name type="scientific">Gomphillus americanus</name>
    <dbReference type="NCBI Taxonomy" id="1940652"/>
    <lineage>
        <taxon>Eukaryota</taxon>
        <taxon>Fungi</taxon>
        <taxon>Dikarya</taxon>
        <taxon>Ascomycota</taxon>
        <taxon>Pezizomycotina</taxon>
        <taxon>Lecanoromycetes</taxon>
        <taxon>OSLEUM clade</taxon>
        <taxon>Ostropomycetidae</taxon>
        <taxon>Ostropales</taxon>
        <taxon>Graphidaceae</taxon>
        <taxon>Gomphilloideae</taxon>
        <taxon>Gomphillus</taxon>
    </lineage>
</organism>
<keyword evidence="4" id="KW-1185">Reference proteome</keyword>
<dbReference type="PANTHER" id="PTHR39468">
    <property type="entry name" value="CHROMOSOME 7, WHOLE GENOME SHOTGUN SEQUENCE"/>
    <property type="match status" value="1"/>
</dbReference>
<comment type="caution">
    <text evidence="3">The sequence shown here is derived from an EMBL/GenBank/DDBJ whole genome shotgun (WGS) entry which is preliminary data.</text>
</comment>
<feature type="compositionally biased region" description="Acidic residues" evidence="1">
    <location>
        <begin position="575"/>
        <end position="589"/>
    </location>
</feature>
<evidence type="ECO:0000313" key="4">
    <source>
        <dbReference type="Proteomes" id="UP000664169"/>
    </source>
</evidence>
<accession>A0A8H3ESK3</accession>
<dbReference type="AlphaFoldDB" id="A0A8H3ESK3"/>
<evidence type="ECO:0000313" key="3">
    <source>
        <dbReference type="EMBL" id="CAF9911457.1"/>
    </source>
</evidence>
<protein>
    <recommendedName>
        <fullName evidence="2">Mtf2-like C-terminal domain-containing protein</fullName>
    </recommendedName>
</protein>
<name>A0A8H3ESK3_9LECA</name>
<feature type="region of interest" description="Disordered" evidence="1">
    <location>
        <begin position="40"/>
        <end position="107"/>
    </location>
</feature>
<feature type="domain" description="Mtf2-like C-terminal" evidence="2">
    <location>
        <begin position="268"/>
        <end position="459"/>
    </location>
</feature>
<gene>
    <name evidence="3" type="ORF">GOMPHAMPRED_007412</name>
</gene>
<sequence length="602" mass="68177">MNRGIGALSKSLLTHPTTTTLPYLPFLYQTRTIIQPWIKHSSRSPQSQRHQFASKQQETDRPRRQGKQKLSRQSADRTIKSPAADGREAKLDPKTNVEEAVGQSEDEHTTNAFLDILRGQPLKQGANQQQPLHRRLVTMTQAEQEIFGRLQNMTSKTRPTVQDRTKSSDIFGEHPAGRNLVDMFDNIADTLDEQDQAKVEREARETQENLAQVLQKKVKSKAKAQSILLQSLQLQDIAPPSPSQTRLSQPGLDAAAIEKTDQDRTSQREELRDLFSTVEHDTDLWNLLEEHIFKEMRTLTSSLGAGQKQIAIAERRAENAKRKRKEPSAETAALLESNVRGELLAKMKNTYGPALLFAARLFRTGFPRSPYAMCLLPTIKSLGPMSYVLAGSTSLYDELLYIRWKYYRDLNGCTDLIEDMISHNILADQRTAIVYEMVSKAREKEMNMGKEGQHVYATWEIKDDPNVTGTDKAQKSASLIPFGIPVKSFLAGWWQLQGTEASWVRWTKAYDRLIAMTRLELQRKEDEQRLAEQGTRLLAEDTTLEETSRSSEENQESMIGELEPEIEILSSEDHSELEEGLSEPEDPPELEDHPVPEAATTG</sequence>
<feature type="compositionally biased region" description="Basic and acidic residues" evidence="1">
    <location>
        <begin position="74"/>
        <end position="97"/>
    </location>
</feature>
<dbReference type="GO" id="GO:0005739">
    <property type="term" value="C:mitochondrion"/>
    <property type="evidence" value="ECO:0007669"/>
    <property type="project" value="InterPro"/>
</dbReference>
<dbReference type="EMBL" id="CAJPDQ010000006">
    <property type="protein sequence ID" value="CAF9911457.1"/>
    <property type="molecule type" value="Genomic_DNA"/>
</dbReference>
<reference evidence="3" key="1">
    <citation type="submission" date="2021-03" db="EMBL/GenBank/DDBJ databases">
        <authorList>
            <person name="Tagirdzhanova G."/>
        </authorList>
    </citation>
    <scope>NUCLEOTIDE SEQUENCE</scope>
</reference>
<dbReference type="Proteomes" id="UP000664169">
    <property type="component" value="Unassembled WGS sequence"/>
</dbReference>